<name>A0AAN8TTM9_SOLBU</name>
<sequence length="27" mass="3297">MDLMFGKRDHRYIQDSRTCHNFEPLGE</sequence>
<evidence type="ECO:0000313" key="2">
    <source>
        <dbReference type="Proteomes" id="UP001371456"/>
    </source>
</evidence>
<evidence type="ECO:0000313" key="1">
    <source>
        <dbReference type="EMBL" id="KAK6791147.1"/>
    </source>
</evidence>
<comment type="caution">
    <text evidence="1">The sequence shown here is derived from an EMBL/GenBank/DDBJ whole genome shotgun (WGS) entry which is preliminary data.</text>
</comment>
<gene>
    <name evidence="1" type="ORF">RDI58_010228</name>
</gene>
<keyword evidence="2" id="KW-1185">Reference proteome</keyword>
<reference evidence="1 2" key="1">
    <citation type="submission" date="2024-02" db="EMBL/GenBank/DDBJ databases">
        <title>de novo genome assembly of Solanum bulbocastanum strain 11H21.</title>
        <authorList>
            <person name="Hosaka A.J."/>
        </authorList>
    </citation>
    <scope>NUCLEOTIDE SEQUENCE [LARGE SCALE GENOMIC DNA]</scope>
    <source>
        <tissue evidence="1">Young leaves</tissue>
    </source>
</reference>
<accession>A0AAN8TTM9</accession>
<dbReference type="AlphaFoldDB" id="A0AAN8TTM9"/>
<proteinExistence type="predicted"/>
<dbReference type="EMBL" id="JBANQN010000004">
    <property type="protein sequence ID" value="KAK6791147.1"/>
    <property type="molecule type" value="Genomic_DNA"/>
</dbReference>
<dbReference type="Proteomes" id="UP001371456">
    <property type="component" value="Unassembled WGS sequence"/>
</dbReference>
<protein>
    <submittedName>
        <fullName evidence="1">Uncharacterized protein</fullName>
    </submittedName>
</protein>
<organism evidence="1 2">
    <name type="scientific">Solanum bulbocastanum</name>
    <name type="common">Wild potato</name>
    <dbReference type="NCBI Taxonomy" id="147425"/>
    <lineage>
        <taxon>Eukaryota</taxon>
        <taxon>Viridiplantae</taxon>
        <taxon>Streptophyta</taxon>
        <taxon>Embryophyta</taxon>
        <taxon>Tracheophyta</taxon>
        <taxon>Spermatophyta</taxon>
        <taxon>Magnoliopsida</taxon>
        <taxon>eudicotyledons</taxon>
        <taxon>Gunneridae</taxon>
        <taxon>Pentapetalae</taxon>
        <taxon>asterids</taxon>
        <taxon>lamiids</taxon>
        <taxon>Solanales</taxon>
        <taxon>Solanaceae</taxon>
        <taxon>Solanoideae</taxon>
        <taxon>Solaneae</taxon>
        <taxon>Solanum</taxon>
    </lineage>
</organism>